<accession>A0A0K6I5X6</accession>
<feature type="chain" id="PRO_5005505288" description="Twin-arginine translocation pathway signal protein" evidence="1">
    <location>
        <begin position="22"/>
        <end position="164"/>
    </location>
</feature>
<evidence type="ECO:0000313" key="3">
    <source>
        <dbReference type="Proteomes" id="UP000183900"/>
    </source>
</evidence>
<reference evidence="3" key="1">
    <citation type="submission" date="2015-08" db="EMBL/GenBank/DDBJ databases">
        <authorList>
            <person name="Varghese N."/>
        </authorList>
    </citation>
    <scope>NUCLEOTIDE SEQUENCE [LARGE SCALE GENOMIC DNA]</scope>
    <source>
        <strain evidence="3">DSM 23407</strain>
    </source>
</reference>
<keyword evidence="3" id="KW-1185">Reference proteome</keyword>
<gene>
    <name evidence="2" type="ORF">Ga0061067_11043</name>
</gene>
<evidence type="ECO:0000256" key="1">
    <source>
        <dbReference type="SAM" id="SignalP"/>
    </source>
</evidence>
<organism evidence="2 3">
    <name type="scientific">Pannonibacter indicus</name>
    <dbReference type="NCBI Taxonomy" id="466044"/>
    <lineage>
        <taxon>Bacteria</taxon>
        <taxon>Pseudomonadati</taxon>
        <taxon>Pseudomonadota</taxon>
        <taxon>Alphaproteobacteria</taxon>
        <taxon>Hyphomicrobiales</taxon>
        <taxon>Stappiaceae</taxon>
        <taxon>Pannonibacter</taxon>
    </lineage>
</organism>
<protein>
    <recommendedName>
        <fullName evidence="4">Twin-arginine translocation pathway signal protein</fullName>
    </recommendedName>
</protein>
<dbReference type="Proteomes" id="UP000183900">
    <property type="component" value="Unassembled WGS sequence"/>
</dbReference>
<dbReference type="EMBL" id="CYHE01000010">
    <property type="protein sequence ID" value="CUA98554.1"/>
    <property type="molecule type" value="Genomic_DNA"/>
</dbReference>
<feature type="signal peptide" evidence="1">
    <location>
        <begin position="1"/>
        <end position="21"/>
    </location>
</feature>
<name>A0A0K6I5X6_9HYPH</name>
<keyword evidence="1" id="KW-0732">Signal</keyword>
<dbReference type="NCBIfam" id="NF041384">
    <property type="entry name" value="YHS_seleno_dom"/>
    <property type="match status" value="1"/>
</dbReference>
<evidence type="ECO:0000313" key="2">
    <source>
        <dbReference type="EMBL" id="CUA98554.1"/>
    </source>
</evidence>
<proteinExistence type="predicted"/>
<evidence type="ECO:0008006" key="4">
    <source>
        <dbReference type="Google" id="ProtNLM"/>
    </source>
</evidence>
<sequence>MSEFTLNLTRLWLPAKQFAMAAVFFALSACGASARPDFYLADPVTAYAIGGYDPVAFFVDGYPRLGDRRIELSWRGVRWLFVNEGNKAAFERDPEVYAPQYGGCGAYALVEGYATAGNPAIFAVVDSRLYFFHTPVNRYLFLTSLETSVEAAAANAIKTGCLLP</sequence>
<dbReference type="AlphaFoldDB" id="A0A0K6I5X6"/>